<name>A0ABU2ZXA2_9GAMM</name>
<reference evidence="2 3" key="1">
    <citation type="submission" date="2023-09" db="EMBL/GenBank/DDBJ databases">
        <authorList>
            <person name="Rey-Velasco X."/>
        </authorList>
    </citation>
    <scope>NUCLEOTIDE SEQUENCE [LARGE SCALE GENOMIC DNA]</scope>
    <source>
        <strain evidence="2 3">W431</strain>
    </source>
</reference>
<sequence>MKLINSPSFNGYSVLSRHGPLVENILMGNEQVLVRMLNIHNRVAVMRFELKFPTGYTGSTDIISKAFDSIRYRIKSDLMMKTDSRGRVIDSDIGYIWVKEEGGNHGWHYHVALFLNYDVYNCFGQINGSNMNMYKRVLLSWASALGLSPDDAKGLVHIPNNPIYKLDCNSVSIHEDIHDVLYRLSYLAKTSTKPYGKGLGKRFFGTSQR</sequence>
<dbReference type="EMBL" id="JAVRIF010000001">
    <property type="protein sequence ID" value="MDT0602541.1"/>
    <property type="molecule type" value="Genomic_DNA"/>
</dbReference>
<keyword evidence="3" id="KW-1185">Reference proteome</keyword>
<accession>A0ABU2ZXA2</accession>
<gene>
    <name evidence="2" type="ORF">RM573_02925</name>
</gene>
<dbReference type="Pfam" id="PF11726">
    <property type="entry name" value="YagK_YfjJ_C"/>
    <property type="match status" value="1"/>
</dbReference>
<evidence type="ECO:0000313" key="3">
    <source>
        <dbReference type="Proteomes" id="UP001266357"/>
    </source>
</evidence>
<proteinExistence type="predicted"/>
<organism evidence="2 3">
    <name type="scientific">Thalassotalea castellviae</name>
    <dbReference type="NCBI Taxonomy" id="3075612"/>
    <lineage>
        <taxon>Bacteria</taxon>
        <taxon>Pseudomonadati</taxon>
        <taxon>Pseudomonadota</taxon>
        <taxon>Gammaproteobacteria</taxon>
        <taxon>Alteromonadales</taxon>
        <taxon>Colwelliaceae</taxon>
        <taxon>Thalassotalea</taxon>
    </lineage>
</organism>
<dbReference type="Proteomes" id="UP001266357">
    <property type="component" value="Unassembled WGS sequence"/>
</dbReference>
<protein>
    <submittedName>
        <fullName evidence="2">Inovirus Gp2 family protein</fullName>
    </submittedName>
</protein>
<evidence type="ECO:0000313" key="2">
    <source>
        <dbReference type="EMBL" id="MDT0602541.1"/>
    </source>
</evidence>
<feature type="domain" description="YagK/YfjJ C-terminal" evidence="1">
    <location>
        <begin position="37"/>
        <end position="207"/>
    </location>
</feature>
<comment type="caution">
    <text evidence="2">The sequence shown here is derived from an EMBL/GenBank/DDBJ whole genome shotgun (WGS) entry which is preliminary data.</text>
</comment>
<dbReference type="RefSeq" id="WP_311576960.1">
    <property type="nucleotide sequence ID" value="NZ_JAVRIF010000001.1"/>
</dbReference>
<evidence type="ECO:0000259" key="1">
    <source>
        <dbReference type="Pfam" id="PF11726"/>
    </source>
</evidence>
<dbReference type="InterPro" id="IPR057271">
    <property type="entry name" value="YagK_YfjJ_C"/>
</dbReference>